<reference evidence="1" key="1">
    <citation type="submission" date="2014-11" db="EMBL/GenBank/DDBJ databases">
        <authorList>
            <person name="Amaro Gonzalez C."/>
        </authorList>
    </citation>
    <scope>NUCLEOTIDE SEQUENCE</scope>
</reference>
<sequence>MTAHIHIARFLISHFLLVVMPDYKGI</sequence>
<name>A0A0E9W2X3_ANGAN</name>
<reference evidence="1" key="2">
    <citation type="journal article" date="2015" name="Fish Shellfish Immunol.">
        <title>Early steps in the European eel (Anguilla anguilla)-Vibrio vulnificus interaction in the gills: Role of the RtxA13 toxin.</title>
        <authorList>
            <person name="Callol A."/>
            <person name="Pajuelo D."/>
            <person name="Ebbesson L."/>
            <person name="Teles M."/>
            <person name="MacKenzie S."/>
            <person name="Amaro C."/>
        </authorList>
    </citation>
    <scope>NUCLEOTIDE SEQUENCE</scope>
</reference>
<evidence type="ECO:0000313" key="1">
    <source>
        <dbReference type="EMBL" id="JAH84661.1"/>
    </source>
</evidence>
<accession>A0A0E9W2X3</accession>
<proteinExistence type="predicted"/>
<protein>
    <submittedName>
        <fullName evidence="1">Uncharacterized protein</fullName>
    </submittedName>
</protein>
<dbReference type="AlphaFoldDB" id="A0A0E9W2X3"/>
<dbReference type="EMBL" id="GBXM01023916">
    <property type="protein sequence ID" value="JAH84661.1"/>
    <property type="molecule type" value="Transcribed_RNA"/>
</dbReference>
<organism evidence="1">
    <name type="scientific">Anguilla anguilla</name>
    <name type="common">European freshwater eel</name>
    <name type="synonym">Muraena anguilla</name>
    <dbReference type="NCBI Taxonomy" id="7936"/>
    <lineage>
        <taxon>Eukaryota</taxon>
        <taxon>Metazoa</taxon>
        <taxon>Chordata</taxon>
        <taxon>Craniata</taxon>
        <taxon>Vertebrata</taxon>
        <taxon>Euteleostomi</taxon>
        <taxon>Actinopterygii</taxon>
        <taxon>Neopterygii</taxon>
        <taxon>Teleostei</taxon>
        <taxon>Anguilliformes</taxon>
        <taxon>Anguillidae</taxon>
        <taxon>Anguilla</taxon>
    </lineage>
</organism>